<evidence type="ECO:0000259" key="6">
    <source>
        <dbReference type="Pfam" id="PF09331"/>
    </source>
</evidence>
<gene>
    <name evidence="7" type="ORF">JRO89_XS05G0185200</name>
</gene>
<evidence type="ECO:0000313" key="8">
    <source>
        <dbReference type="Proteomes" id="UP000827721"/>
    </source>
</evidence>
<feature type="domain" description="Ubiquitin-like protease family profile" evidence="5">
    <location>
        <begin position="366"/>
        <end position="497"/>
    </location>
</feature>
<dbReference type="Proteomes" id="UP000827721">
    <property type="component" value="Unassembled WGS sequence"/>
</dbReference>
<feature type="region of interest" description="Disordered" evidence="4">
    <location>
        <begin position="904"/>
        <end position="973"/>
    </location>
</feature>
<feature type="compositionally biased region" description="Polar residues" evidence="4">
    <location>
        <begin position="919"/>
        <end position="949"/>
    </location>
</feature>
<evidence type="ECO:0000256" key="4">
    <source>
        <dbReference type="SAM" id="MobiDB-lite"/>
    </source>
</evidence>
<feature type="compositionally biased region" description="Polar residues" evidence="4">
    <location>
        <begin position="182"/>
        <end position="192"/>
    </location>
</feature>
<dbReference type="InterPro" id="IPR015410">
    <property type="entry name" value="DUF1985"/>
</dbReference>
<dbReference type="EMBL" id="JAFEMO010000005">
    <property type="protein sequence ID" value="KAH7570773.1"/>
    <property type="molecule type" value="Genomic_DNA"/>
</dbReference>
<dbReference type="PANTHER" id="PTHR48449:SF1">
    <property type="entry name" value="DUF1985 DOMAIN-CONTAINING PROTEIN"/>
    <property type="match status" value="1"/>
</dbReference>
<evidence type="ECO:0000313" key="7">
    <source>
        <dbReference type="EMBL" id="KAH7570773.1"/>
    </source>
</evidence>
<evidence type="ECO:0000256" key="3">
    <source>
        <dbReference type="ARBA" id="ARBA00022801"/>
    </source>
</evidence>
<keyword evidence="8" id="KW-1185">Reference proteome</keyword>
<dbReference type="SUPFAM" id="SSF54001">
    <property type="entry name" value="Cysteine proteinases"/>
    <property type="match status" value="1"/>
</dbReference>
<dbReference type="InterPro" id="IPR003653">
    <property type="entry name" value="Peptidase_C48_C"/>
</dbReference>
<name>A0ABQ8I2K1_9ROSI</name>
<feature type="domain" description="DUF1985" evidence="6">
    <location>
        <begin position="601"/>
        <end position="718"/>
    </location>
</feature>
<evidence type="ECO:0000256" key="1">
    <source>
        <dbReference type="ARBA" id="ARBA00005234"/>
    </source>
</evidence>
<keyword evidence="2" id="KW-0645">Protease</keyword>
<dbReference type="Pfam" id="PF09331">
    <property type="entry name" value="DUF1985"/>
    <property type="match status" value="1"/>
</dbReference>
<organism evidence="7 8">
    <name type="scientific">Xanthoceras sorbifolium</name>
    <dbReference type="NCBI Taxonomy" id="99658"/>
    <lineage>
        <taxon>Eukaryota</taxon>
        <taxon>Viridiplantae</taxon>
        <taxon>Streptophyta</taxon>
        <taxon>Embryophyta</taxon>
        <taxon>Tracheophyta</taxon>
        <taxon>Spermatophyta</taxon>
        <taxon>Magnoliopsida</taxon>
        <taxon>eudicotyledons</taxon>
        <taxon>Gunneridae</taxon>
        <taxon>Pentapetalae</taxon>
        <taxon>rosids</taxon>
        <taxon>malvids</taxon>
        <taxon>Sapindales</taxon>
        <taxon>Sapindaceae</taxon>
        <taxon>Xanthoceroideae</taxon>
        <taxon>Xanthoceras</taxon>
    </lineage>
</organism>
<evidence type="ECO:0008006" key="9">
    <source>
        <dbReference type="Google" id="ProtNLM"/>
    </source>
</evidence>
<dbReference type="Pfam" id="PF02902">
    <property type="entry name" value="Peptidase_C48"/>
    <property type="match status" value="1"/>
</dbReference>
<keyword evidence="3" id="KW-0378">Hydrolase</keyword>
<comment type="similarity">
    <text evidence="1">Belongs to the peptidase C48 family.</text>
</comment>
<dbReference type="Gene3D" id="3.40.395.10">
    <property type="entry name" value="Adenoviral Proteinase, Chain A"/>
    <property type="match status" value="1"/>
</dbReference>
<feature type="region of interest" description="Disordered" evidence="4">
    <location>
        <begin position="145"/>
        <end position="235"/>
    </location>
</feature>
<evidence type="ECO:0000256" key="2">
    <source>
        <dbReference type="ARBA" id="ARBA00022670"/>
    </source>
</evidence>
<dbReference type="InterPro" id="IPR038765">
    <property type="entry name" value="Papain-like_cys_pep_sf"/>
</dbReference>
<protein>
    <recommendedName>
        <fullName evidence="9">Ubiquitin-like protease family profile domain-containing protein</fullName>
    </recommendedName>
</protein>
<accession>A0ABQ8I2K1</accession>
<evidence type="ECO:0000259" key="5">
    <source>
        <dbReference type="Pfam" id="PF02902"/>
    </source>
</evidence>
<dbReference type="PANTHER" id="PTHR48449">
    <property type="entry name" value="DUF1985 DOMAIN-CONTAINING PROTEIN"/>
    <property type="match status" value="1"/>
</dbReference>
<feature type="region of interest" description="Disordered" evidence="4">
    <location>
        <begin position="255"/>
        <end position="278"/>
    </location>
</feature>
<sequence>MINLTLQESVFDKLEPGAIELMCPYYEGVVDVDDLIPEGEDIQGSGERGDYGDVEAEFTEMWMAEALLHRQGRGTRRAKIKELAYVIKECEDVKAVVEVFINETREGFRFMKSKIAELLRARAASHGTSYAARVEFEDQRPFMNPFSTDAASRGEPIFTSADDDSQTPPTFSEELAHPKPSNLLTNIDSTPMQEIHVGRETVDDDITHDDSGRQTTEPSSTETRKELPSHHTSAVMHYQPPEVVKAEVVKTMELTEEPNTSVESPRRNRASVKEVLSGVGGRQHKRSWMLRSPYTDPFRKNKRQRSDVNVGLKKNICGPWFRRMAKKGELMDDTHLDTYLLLLRKRQLLFKNAYSNKMNVMCPRFYILIPYNIGGCHWTVVRVDLVTEKMNLFDSNMEGVLPKQRRTDIACLRWMLSNFLSRLGCYKRGGLTKPPKKSFTIEIAKAAECPQRFKGTGDCGAYTLRTIEFLLSEQKIIYTDLDIERHRVQMALDVSGMIDVSSHLGAYEGNKVSNTVYIKDDVDECDGSFEFTRQVEYRRSQPYKTPEDCRFDAIITQRCHINTLGIIDEVLSKINDGGEIRGKFDQSCFSHFPFHADGPQYVLLWGHTVQFSRVEFCLISGLKFGQISDTSGYVDVLDGIHARYYGRRSDVNVEKVKYMLKCGECGTPWDALQLSLILKLQNFLYSGDNKTSIPIWVFRLVEDLEAFNAFPWGSYVYSNSILSYMLAQNGRGKVYREKLASASKLGKLHKIFTFEVIPSFVKAWAMENEVADGIPRILRWGKFMKRPDKGEILPFLTDSAVIEQMEPSAIELGKPYFQGLMDVADLFPEGEDIPGRGARYDYGEIAEWNAGAVGTGDADTLIDIPGAGINADARQDPTDSMGTNWQPHRFRICEVGVFRTTATRGSRLNAEDGRPEDATNGNQTPPGFPATQENAQQADADGPSSSQMNFDLPPTLEGEDGGHMGEEDVPDNDIDYHMTGVYKALAGGDVNASARTSVVPTSTPTGEERSVSNTSAIVTCVPIELVDVDFRVQRPIREEETEERTAIPLQPPSAYKTVPSGKISSIHDKKRQATQLFIIYRKYQPSIAAVDPGPDFPVHDIDWPEDMIQLYASGDGR</sequence>
<reference evidence="7 8" key="1">
    <citation type="submission" date="2021-02" db="EMBL/GenBank/DDBJ databases">
        <title>Plant Genome Project.</title>
        <authorList>
            <person name="Zhang R.-G."/>
        </authorList>
    </citation>
    <scope>NUCLEOTIDE SEQUENCE [LARGE SCALE GENOMIC DNA]</scope>
    <source>
        <tissue evidence="7">Leaves</tissue>
    </source>
</reference>
<comment type="caution">
    <text evidence="7">The sequence shown here is derived from an EMBL/GenBank/DDBJ whole genome shotgun (WGS) entry which is preliminary data.</text>
</comment>
<proteinExistence type="inferred from homology"/>